<feature type="domain" description="Peptidase M56" evidence="2">
    <location>
        <begin position="160"/>
        <end position="251"/>
    </location>
</feature>
<dbReference type="PANTHER" id="PTHR33446">
    <property type="entry name" value="PROTEIN TONB-RELATED"/>
    <property type="match status" value="1"/>
</dbReference>
<proteinExistence type="predicted"/>
<dbReference type="EMBL" id="FNMV01000006">
    <property type="protein sequence ID" value="SDX03418.1"/>
    <property type="molecule type" value="Genomic_DNA"/>
</dbReference>
<dbReference type="CDD" id="cd07341">
    <property type="entry name" value="M56_BlaR1_MecR1_like"/>
    <property type="match status" value="1"/>
</dbReference>
<evidence type="ECO:0000313" key="3">
    <source>
        <dbReference type="EMBL" id="SDX03418.1"/>
    </source>
</evidence>
<accession>A0A1H2YF09</accession>
<dbReference type="GO" id="GO:0098797">
    <property type="term" value="C:plasma membrane protein complex"/>
    <property type="evidence" value="ECO:0007669"/>
    <property type="project" value="TreeGrafter"/>
</dbReference>
<dbReference type="SUPFAM" id="SSF74653">
    <property type="entry name" value="TolA/TonB C-terminal domain"/>
    <property type="match status" value="1"/>
</dbReference>
<sequence>MIDFIIKSTLSLFVLLTVYHILLEKEKIHQFNRFYLLFSLVFSLSIPFITIEVIQESINPLIGKTAIQPGEATMTIIEDSMNYWIISLWTLYAIVTSVLLIRFLKNILKLTSRIKSNPVVDYKDAKLVLLKEKILPHTFLDAIFINETDYHNRKIEAELYTHELIHVTQKHTLDILLIEILKMAFWFNPIFIFYKKAIQLNHEFLADEKVVKSYNNVPFYQNLLLSVANANSNYYLASNLNYSITKKRLIMMTKTTSASKAMLKKLVLMPLFSALIFFTCVKTVAQEKKVEATINLETQVTGMEKYFENTIFKISNATGDFISEKKFNQLTTEEKKIIPPPPPPVIAPTSNQEKSKQLEDLKNAKGPKYIELIVDNSNTDSVYNVADTETKPTFPGGMDAFYKFVGENYKIAPEASKIKLKGKVYVTFIVEKDGSLSEFRMLRDMNYGTGQEAIRVLKLSPNWIPATVNNEAVRVMYSLPITIETAK</sequence>
<dbReference type="InterPro" id="IPR008756">
    <property type="entry name" value="Peptidase_M56"/>
</dbReference>
<dbReference type="Gene3D" id="3.30.1150.10">
    <property type="match status" value="1"/>
</dbReference>
<evidence type="ECO:0000256" key="1">
    <source>
        <dbReference type="SAM" id="Phobius"/>
    </source>
</evidence>
<gene>
    <name evidence="3" type="ORF">SAMN05444338_106176</name>
</gene>
<feature type="transmembrane region" description="Helical" evidence="1">
    <location>
        <begin position="83"/>
        <end position="104"/>
    </location>
</feature>
<dbReference type="InterPro" id="IPR051045">
    <property type="entry name" value="TonB-dependent_transducer"/>
</dbReference>
<dbReference type="GO" id="GO:0031992">
    <property type="term" value="F:energy transducer activity"/>
    <property type="evidence" value="ECO:0007669"/>
    <property type="project" value="TreeGrafter"/>
</dbReference>
<name>A0A1H2YF09_9FLAO</name>
<feature type="transmembrane region" description="Helical" evidence="1">
    <location>
        <begin position="266"/>
        <end position="285"/>
    </location>
</feature>
<keyword evidence="1" id="KW-1133">Transmembrane helix</keyword>
<keyword evidence="4" id="KW-1185">Reference proteome</keyword>
<dbReference type="AlphaFoldDB" id="A0A1H2YF09"/>
<organism evidence="3 4">
    <name type="scientific">Flavobacterium degerlachei</name>
    <dbReference type="NCBI Taxonomy" id="229203"/>
    <lineage>
        <taxon>Bacteria</taxon>
        <taxon>Pseudomonadati</taxon>
        <taxon>Bacteroidota</taxon>
        <taxon>Flavobacteriia</taxon>
        <taxon>Flavobacteriales</taxon>
        <taxon>Flavobacteriaceae</taxon>
        <taxon>Flavobacterium</taxon>
    </lineage>
</organism>
<evidence type="ECO:0000313" key="4">
    <source>
        <dbReference type="Proteomes" id="UP000198569"/>
    </source>
</evidence>
<dbReference type="STRING" id="229203.SAMN05444338_106176"/>
<keyword evidence="1" id="KW-0812">Transmembrane</keyword>
<dbReference type="OrthoDB" id="1522859at2"/>
<feature type="transmembrane region" description="Helical" evidence="1">
    <location>
        <begin position="6"/>
        <end position="22"/>
    </location>
</feature>
<dbReference type="RefSeq" id="WP_091431581.1">
    <property type="nucleotide sequence ID" value="NZ_FNMV01000006.1"/>
</dbReference>
<dbReference type="Proteomes" id="UP000198569">
    <property type="component" value="Unassembled WGS sequence"/>
</dbReference>
<dbReference type="Pfam" id="PF05569">
    <property type="entry name" value="Peptidase_M56"/>
    <property type="match status" value="1"/>
</dbReference>
<keyword evidence="1" id="KW-0472">Membrane</keyword>
<reference evidence="4" key="1">
    <citation type="submission" date="2016-10" db="EMBL/GenBank/DDBJ databases">
        <authorList>
            <person name="Varghese N."/>
            <person name="Submissions S."/>
        </authorList>
    </citation>
    <scope>NUCLEOTIDE SEQUENCE [LARGE SCALE GENOMIC DNA]</scope>
    <source>
        <strain evidence="4">DSM 15718</strain>
    </source>
</reference>
<evidence type="ECO:0000259" key="2">
    <source>
        <dbReference type="Pfam" id="PF05569"/>
    </source>
</evidence>
<protein>
    <submittedName>
        <fullName evidence="3">Signal transducer regulating beta-lactamase production, contains metallopeptidase domain</fullName>
    </submittedName>
</protein>
<dbReference type="PANTHER" id="PTHR33446:SF2">
    <property type="entry name" value="PROTEIN TONB"/>
    <property type="match status" value="1"/>
</dbReference>
<feature type="transmembrane region" description="Helical" evidence="1">
    <location>
        <begin position="34"/>
        <end position="54"/>
    </location>
</feature>